<dbReference type="Proteomes" id="UP000643810">
    <property type="component" value="Unassembled WGS sequence"/>
</dbReference>
<evidence type="ECO:0000256" key="6">
    <source>
        <dbReference type="ARBA" id="ARBA00022989"/>
    </source>
</evidence>
<keyword evidence="7 8" id="KW-0472">Membrane</keyword>
<dbReference type="EMBL" id="JACOPG010000004">
    <property type="protein sequence ID" value="MBC5687180.1"/>
    <property type="molecule type" value="Genomic_DNA"/>
</dbReference>
<comment type="similarity">
    <text evidence="2">Belongs to the AzlC family.</text>
</comment>
<evidence type="ECO:0000313" key="10">
    <source>
        <dbReference type="Proteomes" id="UP000643810"/>
    </source>
</evidence>
<proteinExistence type="inferred from homology"/>
<sequence length="250" mass="26710">MKKTQSQYSFGLASNRKMFRKGMTEGIPIAMGYLAVSFSLGIMAKRAGLSPFAAFLASFFNNASAGEYAAFSLIMVEASYVEVAIMTFIANARYLLMSIALSQKIKPEASIGHRFLVAFDITDEIFALSVSQPGYLNPNYTYGIITLALPAWAFGTMLGCLAGSILPARIVSALSVALYGMFLAIIIPPAKKDKVVLGLIVISFASSYLARILPGIASISSGTRTILLTLVISAVAAIVFPHKEEAEHAS</sequence>
<feature type="transmembrane region" description="Helical" evidence="8">
    <location>
        <begin position="195"/>
        <end position="213"/>
    </location>
</feature>
<feature type="transmembrane region" description="Helical" evidence="8">
    <location>
        <begin position="26"/>
        <end position="48"/>
    </location>
</feature>
<dbReference type="InterPro" id="IPR011606">
    <property type="entry name" value="Brnchd-chn_aa_trnsp_permease"/>
</dbReference>
<evidence type="ECO:0000256" key="3">
    <source>
        <dbReference type="ARBA" id="ARBA00022448"/>
    </source>
</evidence>
<feature type="transmembrane region" description="Helical" evidence="8">
    <location>
        <begin position="170"/>
        <end position="189"/>
    </location>
</feature>
<evidence type="ECO:0000256" key="5">
    <source>
        <dbReference type="ARBA" id="ARBA00022692"/>
    </source>
</evidence>
<evidence type="ECO:0000256" key="8">
    <source>
        <dbReference type="SAM" id="Phobius"/>
    </source>
</evidence>
<reference evidence="9 10" key="1">
    <citation type="submission" date="2020-08" db="EMBL/GenBank/DDBJ databases">
        <title>Genome public.</title>
        <authorList>
            <person name="Liu C."/>
            <person name="Sun Q."/>
        </authorList>
    </citation>
    <scope>NUCLEOTIDE SEQUENCE [LARGE SCALE GENOMIC DNA]</scope>
    <source>
        <strain evidence="9 10">NSJ-9</strain>
    </source>
</reference>
<dbReference type="PANTHER" id="PTHR34979:SF1">
    <property type="entry name" value="INNER MEMBRANE PROTEIN YGAZ"/>
    <property type="match status" value="1"/>
</dbReference>
<dbReference type="Pfam" id="PF03591">
    <property type="entry name" value="AzlC"/>
    <property type="match status" value="1"/>
</dbReference>
<feature type="transmembrane region" description="Helical" evidence="8">
    <location>
        <begin position="68"/>
        <end position="90"/>
    </location>
</feature>
<dbReference type="PANTHER" id="PTHR34979">
    <property type="entry name" value="INNER MEMBRANE PROTEIN YGAZ"/>
    <property type="match status" value="1"/>
</dbReference>
<evidence type="ECO:0000256" key="2">
    <source>
        <dbReference type="ARBA" id="ARBA00010735"/>
    </source>
</evidence>
<keyword evidence="5 8" id="KW-0812">Transmembrane</keyword>
<evidence type="ECO:0000256" key="7">
    <source>
        <dbReference type="ARBA" id="ARBA00023136"/>
    </source>
</evidence>
<feature type="transmembrane region" description="Helical" evidence="8">
    <location>
        <begin position="142"/>
        <end position="163"/>
    </location>
</feature>
<accession>A0ABR7GIU6</accession>
<feature type="transmembrane region" description="Helical" evidence="8">
    <location>
        <begin position="225"/>
        <end position="242"/>
    </location>
</feature>
<gene>
    <name evidence="9" type="ORF">H8R94_11305</name>
</gene>
<comment type="subcellular location">
    <subcellularLocation>
        <location evidence="1">Cell membrane</location>
        <topology evidence="1">Multi-pass membrane protein</topology>
    </subcellularLocation>
</comment>
<dbReference type="RefSeq" id="WP_186854687.1">
    <property type="nucleotide sequence ID" value="NZ_JACOPG010000004.1"/>
</dbReference>
<keyword evidence="10" id="KW-1185">Reference proteome</keyword>
<evidence type="ECO:0000313" key="9">
    <source>
        <dbReference type="EMBL" id="MBC5687180.1"/>
    </source>
</evidence>
<keyword evidence="6 8" id="KW-1133">Transmembrane helix</keyword>
<organism evidence="9 10">
    <name type="scientific">Roseburia lenta</name>
    <dbReference type="NCBI Taxonomy" id="2763061"/>
    <lineage>
        <taxon>Bacteria</taxon>
        <taxon>Bacillati</taxon>
        <taxon>Bacillota</taxon>
        <taxon>Clostridia</taxon>
        <taxon>Lachnospirales</taxon>
        <taxon>Lachnospiraceae</taxon>
        <taxon>Roseburia</taxon>
    </lineage>
</organism>
<protein>
    <submittedName>
        <fullName evidence="9">AzlC family ABC transporter permease</fullName>
    </submittedName>
</protein>
<evidence type="ECO:0000256" key="4">
    <source>
        <dbReference type="ARBA" id="ARBA00022475"/>
    </source>
</evidence>
<evidence type="ECO:0000256" key="1">
    <source>
        <dbReference type="ARBA" id="ARBA00004651"/>
    </source>
</evidence>
<name>A0ABR7GIU6_9FIRM</name>
<keyword evidence="3" id="KW-0813">Transport</keyword>
<keyword evidence="4" id="KW-1003">Cell membrane</keyword>
<comment type="caution">
    <text evidence="9">The sequence shown here is derived from an EMBL/GenBank/DDBJ whole genome shotgun (WGS) entry which is preliminary data.</text>
</comment>